<accession>A0ABP3B4V4</accession>
<dbReference type="CDD" id="cd02199">
    <property type="entry name" value="YjgF_YER057c_UK114_like_1"/>
    <property type="match status" value="1"/>
</dbReference>
<dbReference type="EMBL" id="ARZX01000022">
    <property type="protein sequence ID" value="EWH12491.1"/>
    <property type="molecule type" value="Genomic_DNA"/>
</dbReference>
<comment type="caution">
    <text evidence="2">The sequence shown here is derived from an EMBL/GenBank/DDBJ whole genome shotgun (WGS) entry which is preliminary data.</text>
</comment>
<proteinExistence type="predicted"/>
<feature type="domain" description="Endoribonuclease L-PSP/chorismate mutase-like" evidence="1">
    <location>
        <begin position="19"/>
        <end position="150"/>
    </location>
</feature>
<dbReference type="Pfam" id="PF14588">
    <property type="entry name" value="YjgF_endoribonc"/>
    <property type="match status" value="1"/>
</dbReference>
<protein>
    <submittedName>
        <fullName evidence="2">Endoribonuclease L-PSP</fullName>
    </submittedName>
</protein>
<reference evidence="2 3" key="1">
    <citation type="journal article" date="2014" name="Genome Announc.">
        <title>Draft Genome Sequence of the Carrageenan-Degrading Bacterium Cellulophaga sp. Strain KL-A, Isolated from Decaying Marine Algae.</title>
        <authorList>
            <person name="Shan D."/>
            <person name="Ying J."/>
            <person name="Li X."/>
            <person name="Gao Z."/>
            <person name="Wei G."/>
            <person name="Shao Z."/>
        </authorList>
    </citation>
    <scope>NUCLEOTIDE SEQUENCE [LARGE SCALE GENOMIC DNA]</scope>
    <source>
        <strain evidence="2 3">KL-A</strain>
    </source>
</reference>
<name>A0ABP3B4V4_9FLAO</name>
<evidence type="ECO:0000313" key="2">
    <source>
        <dbReference type="EMBL" id="EWH12491.1"/>
    </source>
</evidence>
<sequence length="162" mass="17934">MFLKPKNKLKSMSAEENLKKLNLELPEVSTPGGSYISVNVRGNIAYIAIQFPIINNTYLYQGRLGDKISTQEGYKAMEICALNVLAQVKNKIGFNAIVGLNHIDIYFQSGQDWDDSPIVANGASDLFVKVLEDKGKHSRAIFGVHKLPRNFSVGLTATFTLK</sequence>
<dbReference type="PANTHER" id="PTHR43760">
    <property type="entry name" value="ENDORIBONUCLEASE-RELATED"/>
    <property type="match status" value="1"/>
</dbReference>
<dbReference type="InterPro" id="IPR013813">
    <property type="entry name" value="Endoribo_LPSP/chorism_mut-like"/>
</dbReference>
<dbReference type="PANTHER" id="PTHR43760:SF1">
    <property type="entry name" value="ENDORIBONUCLEASE L-PSP_CHORISMATE MUTASE-LIKE DOMAIN-CONTAINING PROTEIN"/>
    <property type="match status" value="1"/>
</dbReference>
<dbReference type="Gene3D" id="3.30.1330.40">
    <property type="entry name" value="RutC-like"/>
    <property type="match status" value="1"/>
</dbReference>
<dbReference type="InterPro" id="IPR035959">
    <property type="entry name" value="RutC-like_sf"/>
</dbReference>
<organism evidence="2 3">
    <name type="scientific">Cellulophaga geojensis KL-A</name>
    <dbReference type="NCBI Taxonomy" id="1328323"/>
    <lineage>
        <taxon>Bacteria</taxon>
        <taxon>Pseudomonadati</taxon>
        <taxon>Bacteroidota</taxon>
        <taxon>Flavobacteriia</taxon>
        <taxon>Flavobacteriales</taxon>
        <taxon>Flavobacteriaceae</taxon>
        <taxon>Cellulophaga</taxon>
    </lineage>
</organism>
<keyword evidence="3" id="KW-1185">Reference proteome</keyword>
<evidence type="ECO:0000313" key="3">
    <source>
        <dbReference type="Proteomes" id="UP000019275"/>
    </source>
</evidence>
<evidence type="ECO:0000259" key="1">
    <source>
        <dbReference type="Pfam" id="PF14588"/>
    </source>
</evidence>
<dbReference type="Proteomes" id="UP000019275">
    <property type="component" value="Unassembled WGS sequence"/>
</dbReference>
<dbReference type="SUPFAM" id="SSF55298">
    <property type="entry name" value="YjgF-like"/>
    <property type="match status" value="1"/>
</dbReference>
<gene>
    <name evidence="2" type="ORF">KLA_14603</name>
</gene>